<keyword evidence="4 9" id="KW-0812">Transmembrane</keyword>
<dbReference type="InterPro" id="IPR039426">
    <property type="entry name" value="TonB-dep_rcpt-like"/>
</dbReference>
<feature type="domain" description="TonB-dependent receptor plug" evidence="14">
    <location>
        <begin position="53"/>
        <end position="162"/>
    </location>
</feature>
<organism evidence="15 16">
    <name type="scientific">SAR86 cluster bacterium</name>
    <dbReference type="NCBI Taxonomy" id="2030880"/>
    <lineage>
        <taxon>Bacteria</taxon>
        <taxon>Pseudomonadati</taxon>
        <taxon>Pseudomonadota</taxon>
        <taxon>Gammaproteobacteria</taxon>
        <taxon>SAR86 cluster</taxon>
    </lineage>
</organism>
<dbReference type="PROSITE" id="PS01156">
    <property type="entry name" value="TONB_DEPENDENT_REC_2"/>
    <property type="match status" value="1"/>
</dbReference>
<dbReference type="PANTHER" id="PTHR47234:SF2">
    <property type="entry name" value="TONB-DEPENDENT RECEPTOR"/>
    <property type="match status" value="1"/>
</dbReference>
<name>A0A2A4XAT6_9GAMM</name>
<dbReference type="InterPro" id="IPR036942">
    <property type="entry name" value="Beta-barrel_TonB_sf"/>
</dbReference>
<dbReference type="InterPro" id="IPR012910">
    <property type="entry name" value="Plug_dom"/>
</dbReference>
<dbReference type="InterPro" id="IPR010917">
    <property type="entry name" value="TonB_rcpt_CS"/>
</dbReference>
<keyword evidence="5 12" id="KW-0732">Signal</keyword>
<evidence type="ECO:0000256" key="6">
    <source>
        <dbReference type="ARBA" id="ARBA00023077"/>
    </source>
</evidence>
<evidence type="ECO:0000256" key="2">
    <source>
        <dbReference type="ARBA" id="ARBA00022448"/>
    </source>
</evidence>
<comment type="subcellular location">
    <subcellularLocation>
        <location evidence="1 9">Cell outer membrane</location>
        <topology evidence="1 9">Multi-pass membrane protein</topology>
    </subcellularLocation>
</comment>
<dbReference type="PROSITE" id="PS52016">
    <property type="entry name" value="TONB_DEPENDENT_REC_3"/>
    <property type="match status" value="1"/>
</dbReference>
<keyword evidence="3 9" id="KW-1134">Transmembrane beta strand</keyword>
<evidence type="ECO:0000313" key="16">
    <source>
        <dbReference type="Proteomes" id="UP000218767"/>
    </source>
</evidence>
<reference evidence="16" key="1">
    <citation type="submission" date="2017-08" db="EMBL/GenBank/DDBJ databases">
        <title>A dynamic microbial community with high functional redundancy inhabits the cold, oxic subseafloor aquifer.</title>
        <authorList>
            <person name="Tully B.J."/>
            <person name="Wheat C.G."/>
            <person name="Glazer B.T."/>
            <person name="Huber J.A."/>
        </authorList>
    </citation>
    <scope>NUCLEOTIDE SEQUENCE [LARGE SCALE GENOMIC DNA]</scope>
</reference>
<dbReference type="InterPro" id="IPR000531">
    <property type="entry name" value="Beta-barrel_TonB"/>
</dbReference>
<feature type="signal peptide" evidence="12">
    <location>
        <begin position="1"/>
        <end position="21"/>
    </location>
</feature>
<dbReference type="EMBL" id="NVUL01000015">
    <property type="protein sequence ID" value="PCI79680.1"/>
    <property type="molecule type" value="Genomic_DNA"/>
</dbReference>
<evidence type="ECO:0000256" key="12">
    <source>
        <dbReference type="SAM" id="SignalP"/>
    </source>
</evidence>
<evidence type="ECO:0000259" key="13">
    <source>
        <dbReference type="Pfam" id="PF00593"/>
    </source>
</evidence>
<dbReference type="AlphaFoldDB" id="A0A2A4XAT6"/>
<keyword evidence="8 9" id="KW-0998">Cell outer membrane</keyword>
<dbReference type="Pfam" id="PF07715">
    <property type="entry name" value="Plug"/>
    <property type="match status" value="1"/>
</dbReference>
<feature type="short sequence motif" description="TonB C-terminal box" evidence="10">
    <location>
        <begin position="980"/>
        <end position="997"/>
    </location>
</feature>
<evidence type="ECO:0000256" key="11">
    <source>
        <dbReference type="RuleBase" id="RU003357"/>
    </source>
</evidence>
<keyword evidence="2 9" id="KW-0813">Transport</keyword>
<accession>A0A2A4XAT6</accession>
<gene>
    <name evidence="15" type="ORF">COB20_04265</name>
</gene>
<feature type="chain" id="PRO_5012472555" description="TonB-dependent receptor" evidence="12">
    <location>
        <begin position="22"/>
        <end position="997"/>
    </location>
</feature>
<dbReference type="Gene3D" id="2.40.170.20">
    <property type="entry name" value="TonB-dependent receptor, beta-barrel domain"/>
    <property type="match status" value="1"/>
</dbReference>
<dbReference type="SUPFAM" id="SSF56935">
    <property type="entry name" value="Porins"/>
    <property type="match status" value="1"/>
</dbReference>
<evidence type="ECO:0000256" key="1">
    <source>
        <dbReference type="ARBA" id="ARBA00004571"/>
    </source>
</evidence>
<dbReference type="PANTHER" id="PTHR47234">
    <property type="match status" value="1"/>
</dbReference>
<feature type="domain" description="TonB-dependent receptor-like beta-barrel" evidence="13">
    <location>
        <begin position="398"/>
        <end position="955"/>
    </location>
</feature>
<evidence type="ECO:0000256" key="7">
    <source>
        <dbReference type="ARBA" id="ARBA00023136"/>
    </source>
</evidence>
<comment type="caution">
    <text evidence="15">The sequence shown here is derived from an EMBL/GenBank/DDBJ whole genome shotgun (WGS) entry which is preliminary data.</text>
</comment>
<comment type="similarity">
    <text evidence="9 11">Belongs to the TonB-dependent receptor family.</text>
</comment>
<evidence type="ECO:0000256" key="10">
    <source>
        <dbReference type="PROSITE-ProRule" id="PRU10144"/>
    </source>
</evidence>
<keyword evidence="7 9" id="KW-0472">Membrane</keyword>
<evidence type="ECO:0000259" key="14">
    <source>
        <dbReference type="Pfam" id="PF07715"/>
    </source>
</evidence>
<evidence type="ECO:0000256" key="4">
    <source>
        <dbReference type="ARBA" id="ARBA00022692"/>
    </source>
</evidence>
<protein>
    <recommendedName>
        <fullName evidence="17">TonB-dependent receptor</fullName>
    </recommendedName>
</protein>
<evidence type="ECO:0000313" key="15">
    <source>
        <dbReference type="EMBL" id="PCI79680.1"/>
    </source>
</evidence>
<evidence type="ECO:0000256" key="3">
    <source>
        <dbReference type="ARBA" id="ARBA00022452"/>
    </source>
</evidence>
<dbReference type="Gene3D" id="2.170.130.10">
    <property type="entry name" value="TonB-dependent receptor, plug domain"/>
    <property type="match status" value="1"/>
</dbReference>
<dbReference type="InterPro" id="IPR037066">
    <property type="entry name" value="Plug_dom_sf"/>
</dbReference>
<dbReference type="GO" id="GO:0009279">
    <property type="term" value="C:cell outer membrane"/>
    <property type="evidence" value="ECO:0007669"/>
    <property type="project" value="UniProtKB-SubCell"/>
</dbReference>
<dbReference type="Proteomes" id="UP000218767">
    <property type="component" value="Unassembled WGS sequence"/>
</dbReference>
<keyword evidence="6 11" id="KW-0798">TonB box</keyword>
<sequence length="997" mass="106686">MFKLNRKASAWSMAFAAIATAASIGTAPTVYGQEQVLEEVIVTGSRIRRPGLSSSSPITSIGLEEIEFAQEVEVEQILRDLPSTIPGDGQNVNNGSDGISTVNLRALGPERNLVLLNGRRMTPANFRGRVDLSTIPTALIERIDVVTGGASAVYGSDAIAGAVNIVLKQDFEGFDLQINNTTTGDNDADTDNISLTLGSALEGGRGHVALNLSWSEREAVLLGQRELGNIGIETGSGAGFDNFNAGLGPQPAPGNCQGPGAVATGGSTTSMPTRANIAGAGNVGQFQEDRTLFTGDAGTGLGPRGGCSVFNFNPFNFYQVPSERYNAFFMGNFEFNENLEVYSTVTYSNITVDGQVAPSGTFGARFDVPMANPFIGDQARSEILSFANTSAAAGLISPGGTGDNWNDVNGNGIVDNADYLKMQLRRRTLELGPRSEQYDTEYFTFLAGARGSLLGDWNYDVSFQYGESNRTTVRDGYTNLTNIQNALDSVDGVTCANGDSSCVPIDLFGGFGTITGAMAGYARAVAFQQQKYDQSIGQIILDGPVDFIQVPSASTPLALSFGFETRDEFGSLNPDECLKLAPASCQGGAGGNLLPIAGGFRVDEFFVEGFLPLVDGLDFVDSLNLEFGYRDSDYNTVGNVDTWKVGFNWTVNDSLLLRVMEQEATRAPNIAELFSPITTALRNATQDPCSIANAGNIDARLQGLCESTGMLPAQVGVLQDIVSGQVNTLEGSSLTSAPAAETADTFTAGFVWTPDLPIFENAMLSIDYYDIDITDVIGEFSAQEVLDQCYVLGNAASCANVVRVDGDLTSPASGIRRLTTNLDYEKSTGYEIAFNLGYDLGEYGDLSFSGMINKYSDQESQSSSTSPVIDCSGFFGTSCDPVSDMRWTQRTSWNWGDLTASLQWRHISSVDIERPEAAATFAAFRSIDDYDYLDLYVGYNLWDDRVRLSVGIDNITDEDPPVVGNEAGDTSSNSGNTFPSNYDTLGRMYTFGARLSF</sequence>
<dbReference type="Pfam" id="PF00593">
    <property type="entry name" value="TonB_dep_Rec_b-barrel"/>
    <property type="match status" value="1"/>
</dbReference>
<evidence type="ECO:0000256" key="5">
    <source>
        <dbReference type="ARBA" id="ARBA00022729"/>
    </source>
</evidence>
<proteinExistence type="inferred from homology"/>
<evidence type="ECO:0000256" key="8">
    <source>
        <dbReference type="ARBA" id="ARBA00023237"/>
    </source>
</evidence>
<evidence type="ECO:0008006" key="17">
    <source>
        <dbReference type="Google" id="ProtNLM"/>
    </source>
</evidence>
<evidence type="ECO:0000256" key="9">
    <source>
        <dbReference type="PROSITE-ProRule" id="PRU01360"/>
    </source>
</evidence>